<evidence type="ECO:0000313" key="14">
    <source>
        <dbReference type="EMBL" id="SDY99974.1"/>
    </source>
</evidence>
<dbReference type="RefSeq" id="WP_019597958.1">
    <property type="nucleotide sequence ID" value="NZ_FNQC01000004.1"/>
</dbReference>
<dbReference type="CDD" id="cd01080">
    <property type="entry name" value="NAD_bind_m-THF_DH_Cyclohyd"/>
    <property type="match status" value="1"/>
</dbReference>
<dbReference type="InterPro" id="IPR000672">
    <property type="entry name" value="THF_DH/CycHdrlase"/>
</dbReference>
<keyword evidence="5 11" id="KW-0378">Hydrolase</keyword>
<comment type="caution">
    <text evidence="11">Lacks conserved residue(s) required for the propagation of feature annotation.</text>
</comment>
<dbReference type="InterPro" id="IPR036291">
    <property type="entry name" value="NAD(P)-bd_dom_sf"/>
</dbReference>
<dbReference type="InterPro" id="IPR046346">
    <property type="entry name" value="Aminoacid_DH-like_N_sf"/>
</dbReference>
<evidence type="ECO:0000256" key="5">
    <source>
        <dbReference type="ARBA" id="ARBA00022801"/>
    </source>
</evidence>
<accession>A0A1H3PFP4</accession>
<dbReference type="SUPFAM" id="SSF51735">
    <property type="entry name" value="NAD(P)-binding Rossmann-fold domains"/>
    <property type="match status" value="1"/>
</dbReference>
<dbReference type="HAMAP" id="MF_01576">
    <property type="entry name" value="THF_DHG_CYH"/>
    <property type="match status" value="1"/>
</dbReference>
<keyword evidence="8 11" id="KW-0368">Histidine biosynthesis</keyword>
<comment type="caution">
    <text evidence="14">The sequence shown here is derived from an EMBL/GenBank/DDBJ whole genome shotgun (WGS) entry which is preliminary data.</text>
</comment>
<comment type="function">
    <text evidence="11">Catalyzes the oxidation of 5,10-methylenetetrahydrofolate to 5,10-methenyltetrahydrofolate and then the hydrolysis of 5,10-methenyltetrahydrofolate to 10-formyltetrahydrofolate.</text>
</comment>
<keyword evidence="9 11" id="KW-0486">Methionine biosynthesis</keyword>
<evidence type="ECO:0000256" key="1">
    <source>
        <dbReference type="ARBA" id="ARBA00004777"/>
    </source>
</evidence>
<evidence type="ECO:0000313" key="15">
    <source>
        <dbReference type="Proteomes" id="UP000199663"/>
    </source>
</evidence>
<dbReference type="Proteomes" id="UP000199663">
    <property type="component" value="Unassembled WGS sequence"/>
</dbReference>
<dbReference type="PANTHER" id="PTHR48099:SF5">
    <property type="entry name" value="C-1-TETRAHYDROFOLATE SYNTHASE, CYTOPLASMIC"/>
    <property type="match status" value="1"/>
</dbReference>
<dbReference type="InterPro" id="IPR020867">
    <property type="entry name" value="THF_DH/CycHdrlase_CS"/>
</dbReference>
<dbReference type="EC" id="3.5.4.9" evidence="11"/>
<dbReference type="PROSITE" id="PS00767">
    <property type="entry name" value="THF_DHG_CYH_2"/>
    <property type="match status" value="1"/>
</dbReference>
<evidence type="ECO:0000259" key="13">
    <source>
        <dbReference type="Pfam" id="PF02882"/>
    </source>
</evidence>
<evidence type="ECO:0000256" key="6">
    <source>
        <dbReference type="ARBA" id="ARBA00022857"/>
    </source>
</evidence>
<evidence type="ECO:0000256" key="8">
    <source>
        <dbReference type="ARBA" id="ARBA00023102"/>
    </source>
</evidence>
<dbReference type="Pfam" id="PF02882">
    <property type="entry name" value="THF_DHG_CYH_C"/>
    <property type="match status" value="1"/>
</dbReference>
<dbReference type="PROSITE" id="PS00766">
    <property type="entry name" value="THF_DHG_CYH_1"/>
    <property type="match status" value="1"/>
</dbReference>
<protein>
    <recommendedName>
        <fullName evidence="11">Bifunctional protein FolD</fullName>
    </recommendedName>
    <domain>
        <recommendedName>
            <fullName evidence="11">Methylenetetrahydrofolate dehydrogenase</fullName>
            <ecNumber evidence="11">1.5.1.5</ecNumber>
        </recommendedName>
    </domain>
    <domain>
        <recommendedName>
            <fullName evidence="11">Methenyltetrahydrofolate cyclohydrolase</fullName>
            <ecNumber evidence="11">3.5.4.9</ecNumber>
        </recommendedName>
    </domain>
</protein>
<evidence type="ECO:0000256" key="11">
    <source>
        <dbReference type="HAMAP-Rule" id="MF_01576"/>
    </source>
</evidence>
<dbReference type="Gene3D" id="3.40.50.10860">
    <property type="entry name" value="Leucine Dehydrogenase, chain A, domain 1"/>
    <property type="match status" value="1"/>
</dbReference>
<feature type="binding site" evidence="11">
    <location>
        <begin position="165"/>
        <end position="167"/>
    </location>
    <ligand>
        <name>NADP(+)</name>
        <dbReference type="ChEBI" id="CHEBI:58349"/>
    </ligand>
</feature>
<dbReference type="InterPro" id="IPR020630">
    <property type="entry name" value="THF_DH/CycHdrlase_cat_dom"/>
</dbReference>
<feature type="domain" description="Tetrahydrofolate dehydrogenase/cyclohydrolase NAD(P)-binding" evidence="13">
    <location>
        <begin position="139"/>
        <end position="291"/>
    </location>
</feature>
<reference evidence="14 15" key="1">
    <citation type="submission" date="2016-10" db="EMBL/GenBank/DDBJ databases">
        <authorList>
            <person name="Varghese N."/>
            <person name="Submissions S."/>
        </authorList>
    </citation>
    <scope>NUCLEOTIDE SEQUENCE [LARGE SCALE GENOMIC DNA]</scope>
    <source>
        <strain evidence="14 15">DSM 17997</strain>
    </source>
</reference>
<dbReference type="EC" id="1.5.1.5" evidence="11"/>
<name>A0A1H3PFP4_9BACT</name>
<keyword evidence="6 11" id="KW-0521">NADP</keyword>
<dbReference type="Gene3D" id="3.40.50.720">
    <property type="entry name" value="NAD(P)-binding Rossmann-like Domain"/>
    <property type="match status" value="1"/>
</dbReference>
<dbReference type="Pfam" id="PF00763">
    <property type="entry name" value="THF_DHG_CYH"/>
    <property type="match status" value="1"/>
</dbReference>
<evidence type="ECO:0000256" key="4">
    <source>
        <dbReference type="ARBA" id="ARBA00022755"/>
    </source>
</evidence>
<comment type="pathway">
    <text evidence="1 11">One-carbon metabolism; tetrahydrofolate interconversion.</text>
</comment>
<comment type="catalytic activity">
    <reaction evidence="11">
        <text>(6R)-5,10-methylene-5,6,7,8-tetrahydrofolate + NADP(+) = (6R)-5,10-methenyltetrahydrofolate + NADPH</text>
        <dbReference type="Rhea" id="RHEA:22812"/>
        <dbReference type="ChEBI" id="CHEBI:15636"/>
        <dbReference type="ChEBI" id="CHEBI:57455"/>
        <dbReference type="ChEBI" id="CHEBI:57783"/>
        <dbReference type="ChEBI" id="CHEBI:58349"/>
        <dbReference type="EC" id="1.5.1.5"/>
    </reaction>
</comment>
<keyword evidence="10 11" id="KW-0511">Multifunctional enzyme</keyword>
<feature type="binding site" evidence="11">
    <location>
        <position position="235"/>
    </location>
    <ligand>
        <name>NADP(+)</name>
        <dbReference type="ChEBI" id="CHEBI:58349"/>
    </ligand>
</feature>
<evidence type="ECO:0000256" key="10">
    <source>
        <dbReference type="ARBA" id="ARBA00023268"/>
    </source>
</evidence>
<evidence type="ECO:0000256" key="7">
    <source>
        <dbReference type="ARBA" id="ARBA00023002"/>
    </source>
</evidence>
<evidence type="ECO:0000259" key="12">
    <source>
        <dbReference type="Pfam" id="PF00763"/>
    </source>
</evidence>
<keyword evidence="4 11" id="KW-0658">Purine biosynthesis</keyword>
<dbReference type="SUPFAM" id="SSF53223">
    <property type="entry name" value="Aminoacid dehydrogenase-like, N-terminal domain"/>
    <property type="match status" value="1"/>
</dbReference>
<evidence type="ECO:0000256" key="2">
    <source>
        <dbReference type="ARBA" id="ARBA00022563"/>
    </source>
</evidence>
<comment type="subunit">
    <text evidence="11">Homodimer.</text>
</comment>
<gene>
    <name evidence="11" type="primary">folD</name>
    <name evidence="14" type="ORF">SAMN05444412_104247</name>
</gene>
<comment type="catalytic activity">
    <reaction evidence="11">
        <text>(6R)-5,10-methenyltetrahydrofolate + H2O = (6R)-10-formyltetrahydrofolate + H(+)</text>
        <dbReference type="Rhea" id="RHEA:23700"/>
        <dbReference type="ChEBI" id="CHEBI:15377"/>
        <dbReference type="ChEBI" id="CHEBI:15378"/>
        <dbReference type="ChEBI" id="CHEBI:57455"/>
        <dbReference type="ChEBI" id="CHEBI:195366"/>
        <dbReference type="EC" id="3.5.4.9"/>
    </reaction>
</comment>
<comment type="similarity">
    <text evidence="11">Belongs to the tetrahydrofolate dehydrogenase/cyclohydrolase family.</text>
</comment>
<organism evidence="14 15">
    <name type="scientific">Rhodonellum ikkaensis</name>
    <dbReference type="NCBI Taxonomy" id="336829"/>
    <lineage>
        <taxon>Bacteria</taxon>
        <taxon>Pseudomonadati</taxon>
        <taxon>Bacteroidota</taxon>
        <taxon>Cytophagia</taxon>
        <taxon>Cytophagales</taxon>
        <taxon>Cytophagaceae</taxon>
        <taxon>Rhodonellum</taxon>
    </lineage>
</organism>
<dbReference type="EMBL" id="FNQC01000004">
    <property type="protein sequence ID" value="SDY99974.1"/>
    <property type="molecule type" value="Genomic_DNA"/>
</dbReference>
<sequence>MPLIIDGKKTSEDIKQEIAARVKEIKIEGGKIPHLAAVLVGNDGASQTYVGAKVKSCEQVGFQSTLVRLNEDVTEDELLRVVDEINDNPDIDGLIVQLPLPNHISIQKVTNKIRPEKDVDGFTPANVGRMALGWPTYVSATPYGIVELLKRYEIETSGKHCVVIGRSHIVGSPMSILMARNEYPGNCTVTLTHSRTKNLAEIAKTADILIVALGKPGFVTADMVKEGAVVIDVGIHRIADATKKSGFRLVGDVKFEEVSQKASAITPVPGGVGPMTIASLLYNTLLAAEKKVY</sequence>
<dbReference type="InterPro" id="IPR020631">
    <property type="entry name" value="THF_DH/CycHdrlase_NAD-bd_dom"/>
</dbReference>
<keyword evidence="15" id="KW-1185">Reference proteome</keyword>
<keyword evidence="7 11" id="KW-0560">Oxidoreductase</keyword>
<dbReference type="PANTHER" id="PTHR48099">
    <property type="entry name" value="C-1-TETRAHYDROFOLATE SYNTHASE, CYTOPLASMIC-RELATED"/>
    <property type="match status" value="1"/>
</dbReference>
<evidence type="ECO:0000256" key="3">
    <source>
        <dbReference type="ARBA" id="ARBA00022605"/>
    </source>
</evidence>
<feature type="domain" description="Tetrahydrofolate dehydrogenase/cyclohydrolase catalytic" evidence="12">
    <location>
        <begin position="5"/>
        <end position="120"/>
    </location>
</feature>
<dbReference type="PRINTS" id="PR00085">
    <property type="entry name" value="THFDHDRGNASE"/>
</dbReference>
<keyword evidence="3 11" id="KW-0028">Amino-acid biosynthesis</keyword>
<evidence type="ECO:0000256" key="9">
    <source>
        <dbReference type="ARBA" id="ARBA00023167"/>
    </source>
</evidence>
<keyword evidence="2 11" id="KW-0554">One-carbon metabolism</keyword>
<proteinExistence type="inferred from homology"/>